<dbReference type="PROSITE" id="PS50048">
    <property type="entry name" value="ZN2_CY6_FUNGAL_2"/>
    <property type="match status" value="1"/>
</dbReference>
<keyword evidence="3" id="KW-0238">DNA-binding</keyword>
<keyword evidence="5" id="KW-0175">Coiled coil</keyword>
<evidence type="ECO:0000256" key="1">
    <source>
        <dbReference type="ARBA" id="ARBA00004123"/>
    </source>
</evidence>
<comment type="subcellular location">
    <subcellularLocation>
        <location evidence="1">Nucleus</location>
    </subcellularLocation>
</comment>
<accession>A0A4P6XQF5</accession>
<dbReference type="PROSITE" id="PS00463">
    <property type="entry name" value="ZN2_CY6_FUNGAL_1"/>
    <property type="match status" value="1"/>
</dbReference>
<sequence>MVKVAKTCTRCKLKKLKCDGSKPSCSRCLSLGITSCEYPPDKRVDKRQKLNGKDVFVFKNCDTTGDYKDIPETTLISPISQIEAGLDGSLLTFNASEFPTFFPSPDIGQQWPDFVPDLFQGDLNFSMDEFFCFLDDSVPLGSYDPLEQIEILPHKLLIDAVFSNKLHPPPGVSHEMILNIDMLQVRAEDEEFLHATILAMGALTLAKRDLVGQRQDTMVEVPEKIGLKLPAMASEAYGHYSRARELIPSMLKAPSRHGFRGLAVMANFMSILLTPETQMYISYHALQIAISIGLTQMSRVEINTEEYGLVIAFWGLWCSSCMLATFHGHAPPLMRSKISTTAHVQMKNRYVEVFFELRIKFAELSGIVAVVNKSEEINYQLLRKELSRLCEEISLFEESFPQEEIIGRHELFTLELKCWKAYVSMLLNLPALLEKRNTRAVVDAKNIVKDFWAYYYFYKRNFLPNLDWNFSYPLRNATLCVWFACMVLTRYINLLPALSFEFAEYKIGMELLIDLTGVIPINKYLIKELENVKNNELDLDKWLFKQG</sequence>
<reference evidence="8" key="1">
    <citation type="submission" date="2019-03" db="EMBL/GenBank/DDBJ databases">
        <title>Snf2 controls pulcherriminic acid biosynthesis and connects pigmentation and antifungal activity of the yeast Metschnikowia pulcherrima.</title>
        <authorList>
            <person name="Gore-Lloyd D."/>
            <person name="Sumann I."/>
            <person name="Brachmann A.O."/>
            <person name="Schneeberger K."/>
            <person name="Ortiz-Merino R.A."/>
            <person name="Moreno-Beltran M."/>
            <person name="Schlaefli M."/>
            <person name="Kirner P."/>
            <person name="Santos Kron A."/>
            <person name="Wolfe K.H."/>
            <person name="Piel J."/>
            <person name="Ahrens C.H."/>
            <person name="Henk D."/>
            <person name="Freimoser F.M."/>
        </authorList>
    </citation>
    <scope>NUCLEOTIDE SEQUENCE [LARGE SCALE GENOMIC DNA]</scope>
    <source>
        <strain evidence="8">APC 1.2</strain>
    </source>
</reference>
<dbReference type="InterPro" id="IPR036864">
    <property type="entry name" value="Zn2-C6_fun-type_DNA-bd_sf"/>
</dbReference>
<protein>
    <submittedName>
        <fullName evidence="7">Pul4</fullName>
    </submittedName>
</protein>
<dbReference type="GO" id="GO:0005634">
    <property type="term" value="C:nucleus"/>
    <property type="evidence" value="ECO:0007669"/>
    <property type="project" value="UniProtKB-SubCell"/>
</dbReference>
<evidence type="ECO:0000259" key="6">
    <source>
        <dbReference type="PROSITE" id="PS50048"/>
    </source>
</evidence>
<dbReference type="Proteomes" id="UP000292447">
    <property type="component" value="Chromosome III"/>
</dbReference>
<dbReference type="GO" id="GO:0000981">
    <property type="term" value="F:DNA-binding transcription factor activity, RNA polymerase II-specific"/>
    <property type="evidence" value="ECO:0007669"/>
    <property type="project" value="InterPro"/>
</dbReference>
<evidence type="ECO:0000313" key="7">
    <source>
        <dbReference type="EMBL" id="QBM88526.1"/>
    </source>
</evidence>
<gene>
    <name evidence="7" type="primary">MPUL0C04970</name>
    <name evidence="7" type="ORF">METSCH_C04970</name>
</gene>
<dbReference type="Pfam" id="PF00172">
    <property type="entry name" value="Zn_clus"/>
    <property type="match status" value="1"/>
</dbReference>
<dbReference type="PANTHER" id="PTHR46910">
    <property type="entry name" value="TRANSCRIPTION FACTOR PDR1"/>
    <property type="match status" value="1"/>
</dbReference>
<organism evidence="7 8">
    <name type="scientific">Metschnikowia aff. pulcherrima</name>
    <dbReference type="NCBI Taxonomy" id="2163413"/>
    <lineage>
        <taxon>Eukaryota</taxon>
        <taxon>Fungi</taxon>
        <taxon>Dikarya</taxon>
        <taxon>Ascomycota</taxon>
        <taxon>Saccharomycotina</taxon>
        <taxon>Pichiomycetes</taxon>
        <taxon>Metschnikowiaceae</taxon>
        <taxon>Metschnikowia</taxon>
    </lineage>
</organism>
<proteinExistence type="predicted"/>
<evidence type="ECO:0000313" key="8">
    <source>
        <dbReference type="Proteomes" id="UP000292447"/>
    </source>
</evidence>
<keyword evidence="4" id="KW-0539">Nucleus</keyword>
<dbReference type="InterPro" id="IPR050987">
    <property type="entry name" value="AtrR-like"/>
</dbReference>
<keyword evidence="2" id="KW-0479">Metal-binding</keyword>
<feature type="coiled-coil region" evidence="5">
    <location>
        <begin position="372"/>
        <end position="399"/>
    </location>
</feature>
<name>A0A4P6XQF5_9ASCO</name>
<dbReference type="EMBL" id="CP034458">
    <property type="protein sequence ID" value="QBM88526.1"/>
    <property type="molecule type" value="Genomic_DNA"/>
</dbReference>
<feature type="domain" description="Zn(2)-C6 fungal-type" evidence="6">
    <location>
        <begin position="7"/>
        <end position="38"/>
    </location>
</feature>
<dbReference type="CDD" id="cd00067">
    <property type="entry name" value="GAL4"/>
    <property type="match status" value="1"/>
</dbReference>
<evidence type="ECO:0000256" key="2">
    <source>
        <dbReference type="ARBA" id="ARBA00022723"/>
    </source>
</evidence>
<dbReference type="AlphaFoldDB" id="A0A4P6XQF5"/>
<dbReference type="InterPro" id="IPR001138">
    <property type="entry name" value="Zn2Cys6_DnaBD"/>
</dbReference>
<dbReference type="PANTHER" id="PTHR46910:SF3">
    <property type="entry name" value="HALOTOLERANCE PROTEIN 9-RELATED"/>
    <property type="match status" value="1"/>
</dbReference>
<keyword evidence="8" id="KW-1185">Reference proteome</keyword>
<dbReference type="Gene3D" id="4.10.240.10">
    <property type="entry name" value="Zn(2)-C6 fungal-type DNA-binding domain"/>
    <property type="match status" value="1"/>
</dbReference>
<dbReference type="SMART" id="SM00066">
    <property type="entry name" value="GAL4"/>
    <property type="match status" value="1"/>
</dbReference>
<dbReference type="SUPFAM" id="SSF57701">
    <property type="entry name" value="Zn2/Cys6 DNA-binding domain"/>
    <property type="match status" value="1"/>
</dbReference>
<evidence type="ECO:0000256" key="3">
    <source>
        <dbReference type="ARBA" id="ARBA00023125"/>
    </source>
</evidence>
<dbReference type="GO" id="GO:0008270">
    <property type="term" value="F:zinc ion binding"/>
    <property type="evidence" value="ECO:0007669"/>
    <property type="project" value="InterPro"/>
</dbReference>
<evidence type="ECO:0000256" key="4">
    <source>
        <dbReference type="ARBA" id="ARBA00023242"/>
    </source>
</evidence>
<dbReference type="CDD" id="cd12148">
    <property type="entry name" value="fungal_TF_MHR"/>
    <property type="match status" value="1"/>
</dbReference>
<dbReference type="STRING" id="2163413.A0A4P6XQF5"/>
<dbReference type="GO" id="GO:0003677">
    <property type="term" value="F:DNA binding"/>
    <property type="evidence" value="ECO:0007669"/>
    <property type="project" value="UniProtKB-KW"/>
</dbReference>
<evidence type="ECO:0000256" key="5">
    <source>
        <dbReference type="SAM" id="Coils"/>
    </source>
</evidence>